<proteinExistence type="predicted"/>
<feature type="signal peptide" evidence="1">
    <location>
        <begin position="1"/>
        <end position="20"/>
    </location>
</feature>
<dbReference type="Pfam" id="PF18962">
    <property type="entry name" value="Por_Secre_tail"/>
    <property type="match status" value="1"/>
</dbReference>
<dbReference type="NCBIfam" id="TIGR04183">
    <property type="entry name" value="Por_Secre_tail"/>
    <property type="match status" value="1"/>
</dbReference>
<dbReference type="RefSeq" id="WP_068223135.1">
    <property type="nucleotide sequence ID" value="NZ_CP139724.1"/>
</dbReference>
<accession>A0A150X5R3</accession>
<dbReference type="InterPro" id="IPR013783">
    <property type="entry name" value="Ig-like_fold"/>
</dbReference>
<comment type="caution">
    <text evidence="3">The sequence shown here is derived from an EMBL/GenBank/DDBJ whole genome shotgun (WGS) entry which is preliminary data.</text>
</comment>
<dbReference type="EMBL" id="LRPC01000028">
    <property type="protein sequence ID" value="KYG73962.1"/>
    <property type="molecule type" value="Genomic_DNA"/>
</dbReference>
<feature type="chain" id="PRO_5007574230" description="Secretion system C-terminal sorting domain-containing protein" evidence="1">
    <location>
        <begin position="21"/>
        <end position="1002"/>
    </location>
</feature>
<evidence type="ECO:0000256" key="1">
    <source>
        <dbReference type="SAM" id="SignalP"/>
    </source>
</evidence>
<evidence type="ECO:0000313" key="4">
    <source>
        <dbReference type="Proteomes" id="UP000075606"/>
    </source>
</evidence>
<dbReference type="OrthoDB" id="1466765at2"/>
<feature type="domain" description="Secretion system C-terminal sorting" evidence="2">
    <location>
        <begin position="924"/>
        <end position="1001"/>
    </location>
</feature>
<keyword evidence="1" id="KW-0732">Signal</keyword>
<gene>
    <name evidence="3" type="ORF">AWW68_14950</name>
</gene>
<sequence length="1002" mass="105516">MRFYFLGFLLLAVTFSNVYGQATFQSASGGSWNSSSRWTPLSGSDADGIPDSNDNIVLQSGHTISINSNYSVSNVIFNGGGFSFSGGTRTLTILNDVYVYANSSISGYSANQVITVQGGLTVLGGTQLSIPSITFSVNGSATLEGQLSISGNSRTLNFGDVDITGTGVLSLSGGNTYNFNGDLNNDGTFTANSYNQIFNFNSSSGVISGSNEINIFEANFNSPANYTNNSVLTIRDNMSGTGSFTNGNGAELTLTNGGPFTVSTFNAAATGNTIIYTGYGSPTGFTGSYYNLVLNKSSGTLGFSGSPSILNDLTIQDGIFQVGAVTVNIGNNLNLEDGEFTPDNASGVTNIGGNLNISGGEYDHNSGTVNVTGNLEMTGGDILFSGGSSTIDISGDFNFNGGTPNLQGGDFITNNLYVASGNEIFINGINLTASGQVELDGTMTFNNTGGSKLIGSVLVNATGNWNVTQPNNVTISGNITNNGVFTADPGYGTSVYTLTSASGILSGSGDLNIRDLVINSPASYTNETTLSVANTFTGSGTFTNGAGATFVYSGNNSSGTNFTVSNFDASAVGNTVVYAALTYNQQWRTTSSANNDYYNVTIETNTGDYQSINLAADVRVNGTLNIVEGFVQLGSFDLEMAAGATITGGDDSNYIRINGSGVVRQYFSSVGSTLSFPIGDSNDYSPITSFTVNSATLGANPYVELDITDANHPNRSTGNIGAGGNDDGVTATDYISRYWTLTGNDMTNPSFNVSYQYIDGDITGTEANMIAVLYGQPPGETFFDWKDAGSVNAVNNTATITNGNYWGDLYAMDNRLDRLPVDLISFTVKDSPSTVILNWSTANEENNNYFSVERSSDGVNFVEIGTVKGAGNSNNLQTYLFEDLNPLNGRSYYRLKQIDYGGQFDYSQLVAISHKSFNEPSFSVYPNPVLSGESVNLKLEGMPKDANCTIQIVGRGGEVVWQSSHSFAESQELQVNNLTSGIYIVRATSNSGFGVTQKLIVR</sequence>
<name>A0A150X5R3_9BACT</name>
<dbReference type="InterPro" id="IPR026444">
    <property type="entry name" value="Secre_tail"/>
</dbReference>
<evidence type="ECO:0000259" key="2">
    <source>
        <dbReference type="Pfam" id="PF18962"/>
    </source>
</evidence>
<dbReference type="Proteomes" id="UP000075606">
    <property type="component" value="Unassembled WGS sequence"/>
</dbReference>
<reference evidence="3 4" key="1">
    <citation type="submission" date="2016-01" db="EMBL/GenBank/DDBJ databases">
        <title>Genome sequencing of Roseivirga spongicola UST030701-084.</title>
        <authorList>
            <person name="Selvaratnam C."/>
            <person name="Thevarajoo S."/>
            <person name="Goh K.M."/>
            <person name="Ee R."/>
            <person name="Chan K.-G."/>
            <person name="Chong C.S."/>
        </authorList>
    </citation>
    <scope>NUCLEOTIDE SEQUENCE [LARGE SCALE GENOMIC DNA]</scope>
    <source>
        <strain evidence="3 4">UST030701-084</strain>
    </source>
</reference>
<keyword evidence="4" id="KW-1185">Reference proteome</keyword>
<evidence type="ECO:0000313" key="3">
    <source>
        <dbReference type="EMBL" id="KYG73962.1"/>
    </source>
</evidence>
<dbReference type="AlphaFoldDB" id="A0A150X5R3"/>
<organism evidence="3 4">
    <name type="scientific">Roseivirga spongicola</name>
    <dbReference type="NCBI Taxonomy" id="333140"/>
    <lineage>
        <taxon>Bacteria</taxon>
        <taxon>Pseudomonadati</taxon>
        <taxon>Bacteroidota</taxon>
        <taxon>Cytophagia</taxon>
        <taxon>Cytophagales</taxon>
        <taxon>Roseivirgaceae</taxon>
        <taxon>Roseivirga</taxon>
    </lineage>
</organism>
<dbReference type="STRING" id="333140.AWW68_14950"/>
<protein>
    <recommendedName>
        <fullName evidence="2">Secretion system C-terminal sorting domain-containing protein</fullName>
    </recommendedName>
</protein>
<dbReference type="Gene3D" id="2.60.40.10">
    <property type="entry name" value="Immunoglobulins"/>
    <property type="match status" value="1"/>
</dbReference>